<evidence type="ECO:0000313" key="1">
    <source>
        <dbReference type="EMBL" id="QJA50906.1"/>
    </source>
</evidence>
<organism evidence="1">
    <name type="scientific">viral metagenome</name>
    <dbReference type="NCBI Taxonomy" id="1070528"/>
    <lineage>
        <taxon>unclassified sequences</taxon>
        <taxon>metagenomes</taxon>
        <taxon>organismal metagenomes</taxon>
    </lineage>
</organism>
<dbReference type="EMBL" id="MT144224">
    <property type="protein sequence ID" value="QJA50906.1"/>
    <property type="molecule type" value="Genomic_DNA"/>
</dbReference>
<accession>A0A6H1ZSJ3</accession>
<name>A0A6H1ZSJ3_9ZZZZ</name>
<reference evidence="1" key="1">
    <citation type="submission" date="2020-03" db="EMBL/GenBank/DDBJ databases">
        <title>The deep terrestrial virosphere.</title>
        <authorList>
            <person name="Holmfeldt K."/>
            <person name="Nilsson E."/>
            <person name="Simone D."/>
            <person name="Lopez-Fernandez M."/>
            <person name="Wu X."/>
            <person name="de Brujin I."/>
            <person name="Lundin D."/>
            <person name="Andersson A."/>
            <person name="Bertilsson S."/>
            <person name="Dopson M."/>
        </authorList>
    </citation>
    <scope>NUCLEOTIDE SEQUENCE</scope>
    <source>
        <strain evidence="2">MM415A02457</strain>
        <strain evidence="1">TM448A01920</strain>
    </source>
</reference>
<proteinExistence type="predicted"/>
<gene>
    <name evidence="2" type="ORF">MM415A02457_0011</name>
    <name evidence="1" type="ORF">TM448A01920_0010</name>
</gene>
<dbReference type="AlphaFoldDB" id="A0A6H1ZSJ3"/>
<sequence>MGVERDKVKDKVIDIMCLLCEGTGDLVNGKCPLYQCRAVWDQAEAILSLPEIAVLADDQNLPGVYLYHEARSDMLRQGWRKVVDLKSPV</sequence>
<dbReference type="EMBL" id="MT142005">
    <property type="protein sequence ID" value="QJA73145.1"/>
    <property type="molecule type" value="Genomic_DNA"/>
</dbReference>
<evidence type="ECO:0000313" key="2">
    <source>
        <dbReference type="EMBL" id="QJA73145.1"/>
    </source>
</evidence>
<protein>
    <submittedName>
        <fullName evidence="1">Uncharacterized protein</fullName>
    </submittedName>
</protein>